<dbReference type="GO" id="GO:0005829">
    <property type="term" value="C:cytosol"/>
    <property type="evidence" value="ECO:0007669"/>
    <property type="project" value="TreeGrafter"/>
</dbReference>
<dbReference type="InterPro" id="IPR001130">
    <property type="entry name" value="TatD-like"/>
</dbReference>
<dbReference type="GO" id="GO:0004536">
    <property type="term" value="F:DNA nuclease activity"/>
    <property type="evidence" value="ECO:0007669"/>
    <property type="project" value="InterPro"/>
</dbReference>
<keyword evidence="3 5" id="KW-0378">Hydrolase</keyword>
<dbReference type="PIRSF" id="PIRSF005902">
    <property type="entry name" value="DNase_TatD"/>
    <property type="match status" value="1"/>
</dbReference>
<dbReference type="PROSITE" id="PS01090">
    <property type="entry name" value="TATD_2"/>
    <property type="match status" value="1"/>
</dbReference>
<evidence type="ECO:0000313" key="6">
    <source>
        <dbReference type="Proteomes" id="UP001431776"/>
    </source>
</evidence>
<evidence type="ECO:0000256" key="2">
    <source>
        <dbReference type="ARBA" id="ARBA00022723"/>
    </source>
</evidence>
<feature type="binding site" evidence="4">
    <location>
        <position position="9"/>
    </location>
    <ligand>
        <name>a divalent metal cation</name>
        <dbReference type="ChEBI" id="CHEBI:60240"/>
        <label>1</label>
    </ligand>
</feature>
<feature type="binding site" evidence="4">
    <location>
        <position position="7"/>
    </location>
    <ligand>
        <name>a divalent metal cation</name>
        <dbReference type="ChEBI" id="CHEBI:60240"/>
        <label>1</label>
    </ligand>
</feature>
<keyword evidence="6" id="KW-1185">Reference proteome</keyword>
<dbReference type="InterPro" id="IPR018228">
    <property type="entry name" value="DNase_TatD-rel_CS"/>
</dbReference>
<dbReference type="PROSITE" id="PS01091">
    <property type="entry name" value="TATD_3"/>
    <property type="match status" value="1"/>
</dbReference>
<evidence type="ECO:0000256" key="4">
    <source>
        <dbReference type="PIRSR" id="PIRSR005902-1"/>
    </source>
</evidence>
<feature type="binding site" evidence="4">
    <location>
        <position position="204"/>
    </location>
    <ligand>
        <name>a divalent metal cation</name>
        <dbReference type="ChEBI" id="CHEBI:60240"/>
        <label>1</label>
    </ligand>
</feature>
<comment type="caution">
    <text evidence="5">The sequence shown here is derived from an EMBL/GenBank/DDBJ whole genome shotgun (WGS) entry which is preliminary data.</text>
</comment>
<feature type="binding site" evidence="4">
    <location>
        <position position="129"/>
    </location>
    <ligand>
        <name>a divalent metal cation</name>
        <dbReference type="ChEBI" id="CHEBI:60240"/>
        <label>2</label>
    </ligand>
</feature>
<feature type="binding site" evidence="4">
    <location>
        <position position="93"/>
    </location>
    <ligand>
        <name>a divalent metal cation</name>
        <dbReference type="ChEBI" id="CHEBI:60240"/>
        <label>1</label>
    </ligand>
</feature>
<dbReference type="CDD" id="cd01310">
    <property type="entry name" value="TatD_DNAse"/>
    <property type="match status" value="1"/>
</dbReference>
<feature type="binding site" evidence="4">
    <location>
        <position position="154"/>
    </location>
    <ligand>
        <name>a divalent metal cation</name>
        <dbReference type="ChEBI" id="CHEBI:60240"/>
        <label>2</label>
    </ligand>
</feature>
<dbReference type="EMBL" id="JASCXX010000001">
    <property type="protein sequence ID" value="MDI6447541.1"/>
    <property type="molecule type" value="Genomic_DNA"/>
</dbReference>
<keyword evidence="2 4" id="KW-0479">Metal-binding</keyword>
<dbReference type="NCBIfam" id="TIGR00010">
    <property type="entry name" value="YchF/TatD family DNA exonuclease"/>
    <property type="match status" value="1"/>
</dbReference>
<dbReference type="AlphaFoldDB" id="A0AAW6TVK2"/>
<dbReference type="GO" id="GO:0046872">
    <property type="term" value="F:metal ion binding"/>
    <property type="evidence" value="ECO:0007669"/>
    <property type="project" value="UniProtKB-KW"/>
</dbReference>
<gene>
    <name evidence="5" type="ORF">QJ522_00680</name>
</gene>
<dbReference type="Gene3D" id="3.20.20.140">
    <property type="entry name" value="Metal-dependent hydrolases"/>
    <property type="match status" value="1"/>
</dbReference>
<dbReference type="Proteomes" id="UP001431776">
    <property type="component" value="Unassembled WGS sequence"/>
</dbReference>
<dbReference type="RefSeq" id="WP_349242952.1">
    <property type="nucleotide sequence ID" value="NZ_JASCXX010000001.1"/>
</dbReference>
<dbReference type="InterPro" id="IPR015991">
    <property type="entry name" value="TatD/YcfH-like"/>
</dbReference>
<dbReference type="PANTHER" id="PTHR46124">
    <property type="entry name" value="D-AMINOACYL-TRNA DEACYLASE"/>
    <property type="match status" value="1"/>
</dbReference>
<dbReference type="PANTHER" id="PTHR46124:SF2">
    <property type="entry name" value="D-AMINOACYL-TRNA DEACYLASE"/>
    <property type="match status" value="1"/>
</dbReference>
<reference evidence="5" key="1">
    <citation type="submission" date="2023-05" db="EMBL/GenBank/DDBJ databases">
        <title>Anaerotaeda fermentans gen. nov., sp. nov., a novel anaerobic planctomycete of the new family within the order Sedimentisphaerales isolated from Taman Peninsula, Russia.</title>
        <authorList>
            <person name="Khomyakova M.A."/>
            <person name="Merkel A.Y."/>
            <person name="Slobodkin A.I."/>
        </authorList>
    </citation>
    <scope>NUCLEOTIDE SEQUENCE</scope>
    <source>
        <strain evidence="5">M17dextr</strain>
    </source>
</reference>
<dbReference type="GO" id="GO:0016788">
    <property type="term" value="F:hydrolase activity, acting on ester bonds"/>
    <property type="evidence" value="ECO:0007669"/>
    <property type="project" value="InterPro"/>
</dbReference>
<evidence type="ECO:0000256" key="3">
    <source>
        <dbReference type="ARBA" id="ARBA00022801"/>
    </source>
</evidence>
<dbReference type="Pfam" id="PF01026">
    <property type="entry name" value="TatD_DNase"/>
    <property type="match status" value="1"/>
</dbReference>
<sequence length="262" mass="28605">MNLIDTHCHLTFEPLADDVSGVLARSRQAGVTAWITVGTSLADSRLAVELAGRHENLYASVGIHPHDAKDADDEAMAELKELARSDKVVAVGETGLDFHYNFSKQPEQKRVFAAHLEMAKELGLPVIVHSRNAFEETLEILDRHGDGLRAVVFHCFGGSADQAGQLLGRGYHISFTGVVTFKNAQMAREAAAAVPMDRLMVETDCPYMSPEPVRSRKPNEPALMVHTAHFLAELKGLSAEQFASESTRTAIRFFGLIPTGDV</sequence>
<proteinExistence type="inferred from homology"/>
<organism evidence="5 6">
    <name type="scientific">Anaerobaca lacustris</name>
    <dbReference type="NCBI Taxonomy" id="3044600"/>
    <lineage>
        <taxon>Bacteria</taxon>
        <taxon>Pseudomonadati</taxon>
        <taxon>Planctomycetota</taxon>
        <taxon>Phycisphaerae</taxon>
        <taxon>Sedimentisphaerales</taxon>
        <taxon>Anaerobacaceae</taxon>
        <taxon>Anaerobaca</taxon>
    </lineage>
</organism>
<evidence type="ECO:0000256" key="1">
    <source>
        <dbReference type="ARBA" id="ARBA00009275"/>
    </source>
</evidence>
<name>A0AAW6TVK2_9BACT</name>
<comment type="similarity">
    <text evidence="1">Belongs to the metallo-dependent hydrolases superfamily. TatD-type hydrolase family.</text>
</comment>
<dbReference type="FunFam" id="3.20.20.140:FF:000005">
    <property type="entry name" value="TatD family hydrolase"/>
    <property type="match status" value="1"/>
</dbReference>
<accession>A0AAW6TVK2</accession>
<evidence type="ECO:0000313" key="5">
    <source>
        <dbReference type="EMBL" id="MDI6447541.1"/>
    </source>
</evidence>
<dbReference type="InterPro" id="IPR032466">
    <property type="entry name" value="Metal_Hydrolase"/>
</dbReference>
<protein>
    <submittedName>
        <fullName evidence="5">TatD family hydrolase</fullName>
    </submittedName>
</protein>
<dbReference type="SUPFAM" id="SSF51556">
    <property type="entry name" value="Metallo-dependent hydrolases"/>
    <property type="match status" value="1"/>
</dbReference>